<evidence type="ECO:0000256" key="1">
    <source>
        <dbReference type="SAM" id="MobiDB-lite"/>
    </source>
</evidence>
<dbReference type="GeneID" id="94828759"/>
<dbReference type="AlphaFoldDB" id="A0A1J4JML1"/>
<sequence length="1002" mass="117012">MITKIYQNFKIAENQSTAECTYHIQNPNQNISTETRITPHFPSNFQAYEMQVTLNNHTETVHISQNLPSKNDCHYFDDIIASGQFSILIIPKDNQIIVGNLPPQSECRVTIKMIFRLYSYGQIDILAIPYDFTLNWTKVFTRVYIQNPSIIHTRNNSRVFSNGQIFRLNGPLRLEFINKKNQINRYVLSQKNQFIIYDRNNTSANSLTNYIFFLQNINKNMFDIPENQEFKLNNLIFDRVKSFIKSKKIKNYKIFKYEDYNSSEIQPTTQSRNHSKNGNFHEGKSLHQVKMTQHKEEITQDLNIIRRPDTLKAAFESYFFIHAKNTNQKNSVIIIGSNFGQEKLAHFEQTQLFLIDCLGFGNSQLFAEMNDAIFLNSVSMNHLDDVFGFIFSYCNNQFDITRENIPFVRSLKNPTNMFTMNVPYSPLDMTPTKIQNEKSYFEYGLNTNKTIDFQNSENKIVYHDESKVALPTEELPTKELPTKELPTEDLPTENLPTKELPTEELPAEELPAEELPTEELPAEELTKNKQESTQIEYLQNDSKFNSKNNLKRDTKQNGPRLNDMEHIDSNDAIKYNLKDCDLSIEWSIKNLILGCDLYFNQIILLLFSSFQKATNHDIRLLDFNFPDMHFLDKFHLILSFQGTPHNLLSIEPSSQEKKGFMRVIHWWKNEKIVQFLLQECDFNVNLNSMNQIIDIIKKIGKKLDLSQDIFSIIEIAKAEKDVYKDAYKSNNLGKYLKQFLKHSAYLYSSIIEHIKNNFPQYQEIVELETLTKHMEILRLSTLFQPINYSKQVIQKIMYILNQIHQNRKDLEVNRDSKCLVDLFSTADQYQKGKDTLINIFDANQTDNSSNHEVLSNEIENENYSFISIVNDKYRRLYTKFYQKDNENEQRKELEEISFEAPSNFVLLGNLTSNQLNSTLNIKDLVAQKNEIDATESLMKILELLLSYPNISIKEDNTNSFDEKESKDVVAQEIDETFMTAKSDIDCNCENISSFESRISVSI</sequence>
<gene>
    <name evidence="2" type="ORF">TRFO_08025</name>
</gene>
<evidence type="ECO:0000313" key="3">
    <source>
        <dbReference type="Proteomes" id="UP000179807"/>
    </source>
</evidence>
<protein>
    <submittedName>
        <fullName evidence="2">Uncharacterized protein</fullName>
    </submittedName>
</protein>
<reference evidence="2" key="1">
    <citation type="submission" date="2016-10" db="EMBL/GenBank/DDBJ databases">
        <authorList>
            <person name="Benchimol M."/>
            <person name="Almeida L.G."/>
            <person name="Vasconcelos A.T."/>
            <person name="Perreira-Neves A."/>
            <person name="Rosa I.A."/>
            <person name="Tasca T."/>
            <person name="Bogo M.R."/>
            <person name="de Souza W."/>
        </authorList>
    </citation>
    <scope>NUCLEOTIDE SEQUENCE [LARGE SCALE GENOMIC DNA]</scope>
    <source>
        <strain evidence="2">K</strain>
    </source>
</reference>
<feature type="compositionally biased region" description="Basic and acidic residues" evidence="1">
    <location>
        <begin position="475"/>
        <end position="486"/>
    </location>
</feature>
<name>A0A1J4JML1_9EUKA</name>
<dbReference type="VEuPathDB" id="TrichDB:TRFO_08025"/>
<dbReference type="Proteomes" id="UP000179807">
    <property type="component" value="Unassembled WGS sequence"/>
</dbReference>
<accession>A0A1J4JML1</accession>
<proteinExistence type="predicted"/>
<organism evidence="2 3">
    <name type="scientific">Tritrichomonas foetus</name>
    <dbReference type="NCBI Taxonomy" id="1144522"/>
    <lineage>
        <taxon>Eukaryota</taxon>
        <taxon>Metamonada</taxon>
        <taxon>Parabasalia</taxon>
        <taxon>Tritrichomonadida</taxon>
        <taxon>Tritrichomonadidae</taxon>
        <taxon>Tritrichomonas</taxon>
    </lineage>
</organism>
<dbReference type="EMBL" id="MLAK01000960">
    <property type="protein sequence ID" value="OHT00351.1"/>
    <property type="molecule type" value="Genomic_DNA"/>
</dbReference>
<keyword evidence="3" id="KW-1185">Reference proteome</keyword>
<evidence type="ECO:0000313" key="2">
    <source>
        <dbReference type="EMBL" id="OHT00351.1"/>
    </source>
</evidence>
<comment type="caution">
    <text evidence="2">The sequence shown here is derived from an EMBL/GenBank/DDBJ whole genome shotgun (WGS) entry which is preliminary data.</text>
</comment>
<feature type="region of interest" description="Disordered" evidence="1">
    <location>
        <begin position="472"/>
        <end position="518"/>
    </location>
</feature>
<feature type="compositionally biased region" description="Acidic residues" evidence="1">
    <location>
        <begin position="505"/>
        <end position="518"/>
    </location>
</feature>
<dbReference type="RefSeq" id="XP_068353487.1">
    <property type="nucleotide sequence ID" value="XM_068494055.1"/>
</dbReference>